<keyword evidence="5" id="KW-0406">Ion transport</keyword>
<dbReference type="GO" id="GO:0015297">
    <property type="term" value="F:antiporter activity"/>
    <property type="evidence" value="ECO:0007669"/>
    <property type="project" value="InterPro"/>
</dbReference>
<protein>
    <submittedName>
        <fullName evidence="10">Kef-type K+ transport system, membrane component KefB</fullName>
    </submittedName>
</protein>
<dbReference type="GO" id="GO:1902600">
    <property type="term" value="P:proton transmembrane transport"/>
    <property type="evidence" value="ECO:0007669"/>
    <property type="project" value="InterPro"/>
</dbReference>
<feature type="transmembrane region" description="Helical" evidence="8">
    <location>
        <begin position="302"/>
        <end position="323"/>
    </location>
</feature>
<feature type="transmembrane region" description="Helical" evidence="8">
    <location>
        <begin position="105"/>
        <end position="131"/>
    </location>
</feature>
<feature type="transmembrane region" description="Helical" evidence="8">
    <location>
        <begin position="143"/>
        <end position="166"/>
    </location>
</feature>
<dbReference type="InterPro" id="IPR038770">
    <property type="entry name" value="Na+/solute_symporter_sf"/>
</dbReference>
<feature type="transmembrane region" description="Helical" evidence="8">
    <location>
        <begin position="210"/>
        <end position="228"/>
    </location>
</feature>
<feature type="transmembrane region" description="Helical" evidence="8">
    <location>
        <begin position="329"/>
        <end position="351"/>
    </location>
</feature>
<reference evidence="11" key="1">
    <citation type="submission" date="2016-06" db="EMBL/GenBank/DDBJ databases">
        <authorList>
            <person name="Varghese N."/>
            <person name="Submissions Spin"/>
        </authorList>
    </citation>
    <scope>NUCLEOTIDE SEQUENCE [LARGE SCALE GENOMIC DNA]</scope>
    <source>
        <strain evidence="11">DSM 45161</strain>
    </source>
</reference>
<comment type="subcellular location">
    <subcellularLocation>
        <location evidence="1">Membrane</location>
        <topology evidence="1">Multi-pass membrane protein</topology>
    </subcellularLocation>
</comment>
<evidence type="ECO:0000313" key="11">
    <source>
        <dbReference type="Proteomes" id="UP000198215"/>
    </source>
</evidence>
<feature type="transmembrane region" description="Helical" evidence="8">
    <location>
        <begin position="72"/>
        <end position="93"/>
    </location>
</feature>
<keyword evidence="4 8" id="KW-1133">Transmembrane helix</keyword>
<evidence type="ECO:0000256" key="8">
    <source>
        <dbReference type="SAM" id="Phobius"/>
    </source>
</evidence>
<keyword evidence="6 8" id="KW-0472">Membrane</keyword>
<dbReference type="EMBL" id="LT607753">
    <property type="protein sequence ID" value="SCG66616.1"/>
    <property type="molecule type" value="Genomic_DNA"/>
</dbReference>
<dbReference type="Gene3D" id="1.20.1530.20">
    <property type="match status" value="1"/>
</dbReference>
<gene>
    <name evidence="10" type="ORF">GA0070614_4124</name>
</gene>
<feature type="transmembrane region" description="Helical" evidence="8">
    <location>
        <begin position="12"/>
        <end position="29"/>
    </location>
</feature>
<dbReference type="PANTHER" id="PTHR32468:SF0">
    <property type="entry name" value="K(+)_H(+) ANTIPORTER 1"/>
    <property type="match status" value="1"/>
</dbReference>
<feature type="transmembrane region" description="Helical" evidence="8">
    <location>
        <begin position="390"/>
        <end position="408"/>
    </location>
</feature>
<dbReference type="PANTHER" id="PTHR32468">
    <property type="entry name" value="CATION/H + ANTIPORTER"/>
    <property type="match status" value="1"/>
</dbReference>
<evidence type="ECO:0000256" key="4">
    <source>
        <dbReference type="ARBA" id="ARBA00022989"/>
    </source>
</evidence>
<dbReference type="AlphaFoldDB" id="A0A1C5J9A8"/>
<keyword evidence="3 8" id="KW-0812">Transmembrane</keyword>
<evidence type="ECO:0000256" key="3">
    <source>
        <dbReference type="ARBA" id="ARBA00022692"/>
    </source>
</evidence>
<evidence type="ECO:0000313" key="10">
    <source>
        <dbReference type="EMBL" id="SCG66616.1"/>
    </source>
</evidence>
<name>A0A1C5J9A8_9ACTN</name>
<accession>A0A1C5J9A8</accession>
<feature type="transmembrane region" description="Helical" evidence="8">
    <location>
        <begin position="178"/>
        <end position="204"/>
    </location>
</feature>
<dbReference type="InterPro" id="IPR050794">
    <property type="entry name" value="CPA2_transporter"/>
</dbReference>
<evidence type="ECO:0000256" key="5">
    <source>
        <dbReference type="ARBA" id="ARBA00023065"/>
    </source>
</evidence>
<feature type="transmembrane region" description="Helical" evidence="8">
    <location>
        <begin position="240"/>
        <end position="258"/>
    </location>
</feature>
<evidence type="ECO:0000256" key="2">
    <source>
        <dbReference type="ARBA" id="ARBA00022448"/>
    </source>
</evidence>
<feature type="transmembrane region" description="Helical" evidence="8">
    <location>
        <begin position="41"/>
        <end position="60"/>
    </location>
</feature>
<evidence type="ECO:0000259" key="9">
    <source>
        <dbReference type="Pfam" id="PF00999"/>
    </source>
</evidence>
<feature type="domain" description="Cation/H+ exchanger transmembrane" evidence="9">
    <location>
        <begin position="22"/>
        <end position="408"/>
    </location>
</feature>
<keyword evidence="11" id="KW-1185">Reference proteome</keyword>
<dbReference type="GO" id="GO:0016020">
    <property type="term" value="C:membrane"/>
    <property type="evidence" value="ECO:0007669"/>
    <property type="project" value="UniProtKB-SubCell"/>
</dbReference>
<dbReference type="Proteomes" id="UP000198215">
    <property type="component" value="Chromosome I"/>
</dbReference>
<feature type="region of interest" description="Disordered" evidence="7">
    <location>
        <begin position="413"/>
        <end position="432"/>
    </location>
</feature>
<evidence type="ECO:0000256" key="1">
    <source>
        <dbReference type="ARBA" id="ARBA00004141"/>
    </source>
</evidence>
<proteinExistence type="predicted"/>
<organism evidence="10 11">
    <name type="scientific">Micromonospora coxensis</name>
    <dbReference type="NCBI Taxonomy" id="356852"/>
    <lineage>
        <taxon>Bacteria</taxon>
        <taxon>Bacillati</taxon>
        <taxon>Actinomycetota</taxon>
        <taxon>Actinomycetes</taxon>
        <taxon>Micromonosporales</taxon>
        <taxon>Micromonosporaceae</taxon>
        <taxon>Micromonospora</taxon>
    </lineage>
</organism>
<evidence type="ECO:0000256" key="7">
    <source>
        <dbReference type="SAM" id="MobiDB-lite"/>
    </source>
</evidence>
<keyword evidence="2" id="KW-0813">Transport</keyword>
<dbReference type="Pfam" id="PF00999">
    <property type="entry name" value="Na_H_Exchanger"/>
    <property type="match status" value="1"/>
</dbReference>
<sequence length="432" mass="45276">MQSLASPGELTVAVVMADVAIVLVVGYVFGRWLRRMGQPVVIGEIIAGIALGPSLLGLLPGNPTAVIFPAEARPYLSAISQVGLLLFMFLIGWEFDRRVVARRKALTLSVSLCSIALSFGLGVGLAALLYADHATVAGRRVPFTVFALFLGAAMSITAFPVLARILKDRKLLHTEVGVLALGSAAIDDILAWCILALVAAIAAAGDGTDLVQIAVLSAAYVAVMSTVVRPLLTAFVRRTAALNRPAYLAIFVAAGVFLSSYATTWIGIHAIFGAFAFGFIMPRRPEAALHRQVREPFENIGLVLLPVFFIVTGLGVDIASLTAANYLELGAIILVACVGKTIGAAAPALALGLPGRDARTLGVLMNTRGLTELIVLNVGVSLHVLDKQMFTMMVIMALVTTAMAGPLLPKAPATPAADVARPEPADRAVPSR</sequence>
<dbReference type="InterPro" id="IPR006153">
    <property type="entry name" value="Cation/H_exchanger_TM"/>
</dbReference>
<evidence type="ECO:0000256" key="6">
    <source>
        <dbReference type="ARBA" id="ARBA00023136"/>
    </source>
</evidence>